<gene>
    <name evidence="2" type="ORF">SAMN05421677_10571</name>
</gene>
<dbReference type="Proteomes" id="UP000198860">
    <property type="component" value="Unassembled WGS sequence"/>
</dbReference>
<dbReference type="EMBL" id="FNIZ01000005">
    <property type="protein sequence ID" value="SDO44815.1"/>
    <property type="molecule type" value="Genomic_DNA"/>
</dbReference>
<evidence type="ECO:0000256" key="1">
    <source>
        <dbReference type="PROSITE-ProRule" id="PRU01282"/>
    </source>
</evidence>
<dbReference type="SUPFAM" id="SSF52833">
    <property type="entry name" value="Thioredoxin-like"/>
    <property type="match status" value="1"/>
</dbReference>
<protein>
    <submittedName>
        <fullName evidence="2">Arsenate reductase/regulatory protein spx</fullName>
    </submittedName>
</protein>
<sequence length="127" mass="14908">MEKLKFYTYPSCTSCRRTKSWLKSQGVDFNEQHLFRETPTAEELRRILSLTTHGIDEILAKRSKEFKTLDLDVEDLTLNEFLELVIEKPKLLRRPILTNGDKLVIGYDLDGLRGITDKRMEYKQNIS</sequence>
<proteinExistence type="inferred from homology"/>
<accession>A0A1H0JLY7</accession>
<dbReference type="InterPro" id="IPR036249">
    <property type="entry name" value="Thioredoxin-like_sf"/>
</dbReference>
<name>A0A1H0JLY7_HALAD</name>
<dbReference type="PROSITE" id="PS51353">
    <property type="entry name" value="ARSC"/>
    <property type="match status" value="1"/>
</dbReference>
<dbReference type="InterPro" id="IPR006660">
    <property type="entry name" value="Arsenate_reductase-like"/>
</dbReference>
<dbReference type="STRING" id="240303.SAMN05421677_10571"/>
<dbReference type="InterPro" id="IPR006504">
    <property type="entry name" value="Tscrpt_reg_Spx/MgsR"/>
</dbReference>
<comment type="similarity">
    <text evidence="1">Belongs to the ArsC family.</text>
</comment>
<dbReference type="PANTHER" id="PTHR30041">
    <property type="entry name" value="ARSENATE REDUCTASE"/>
    <property type="match status" value="1"/>
</dbReference>
<dbReference type="AlphaFoldDB" id="A0A1H0JLY7"/>
<evidence type="ECO:0000313" key="2">
    <source>
        <dbReference type="EMBL" id="SDO44815.1"/>
    </source>
</evidence>
<dbReference type="NCBIfam" id="TIGR01617">
    <property type="entry name" value="arsC_related"/>
    <property type="match status" value="1"/>
</dbReference>
<dbReference type="OrthoDB" id="9794155at2"/>
<reference evidence="3" key="1">
    <citation type="submission" date="2016-10" db="EMBL/GenBank/DDBJ databases">
        <authorList>
            <person name="Varghese N."/>
            <person name="Submissions S."/>
        </authorList>
    </citation>
    <scope>NUCLEOTIDE SEQUENCE [LARGE SCALE GENOMIC DNA]</scope>
    <source>
        <strain evidence="3">CGMCC 1.3703</strain>
    </source>
</reference>
<dbReference type="Pfam" id="PF03960">
    <property type="entry name" value="ArsC"/>
    <property type="match status" value="1"/>
</dbReference>
<dbReference type="Gene3D" id="3.40.30.10">
    <property type="entry name" value="Glutaredoxin"/>
    <property type="match status" value="1"/>
</dbReference>
<organism evidence="2 3">
    <name type="scientific">Halobacillus aidingensis</name>
    <dbReference type="NCBI Taxonomy" id="240303"/>
    <lineage>
        <taxon>Bacteria</taxon>
        <taxon>Bacillati</taxon>
        <taxon>Bacillota</taxon>
        <taxon>Bacilli</taxon>
        <taxon>Bacillales</taxon>
        <taxon>Bacillaceae</taxon>
        <taxon>Halobacillus</taxon>
    </lineage>
</organism>
<keyword evidence="3" id="KW-1185">Reference proteome</keyword>
<dbReference type="CDD" id="cd03032">
    <property type="entry name" value="ArsC_Spx"/>
    <property type="match status" value="1"/>
</dbReference>
<dbReference type="RefSeq" id="WP_089651733.1">
    <property type="nucleotide sequence ID" value="NZ_FNIZ01000005.1"/>
</dbReference>
<dbReference type="PANTHER" id="PTHR30041:SF7">
    <property type="entry name" value="GLOBAL TRANSCRIPTIONAL REGULATOR SPX"/>
    <property type="match status" value="1"/>
</dbReference>
<evidence type="ECO:0000313" key="3">
    <source>
        <dbReference type="Proteomes" id="UP000198860"/>
    </source>
</evidence>